<dbReference type="InterPro" id="IPR029063">
    <property type="entry name" value="SAM-dependent_MTases_sf"/>
</dbReference>
<gene>
    <name evidence="1" type="ORF">CYY_006874</name>
</gene>
<sequence>MSNTSNQEQDDFIFRLKVLYNQMVHIPIMLATLRKEFPKFFNQNDDADTDLIQDLKSIPLQEKINNNILNHSNRPTTSYFKKFIKTIVDQLQKLDQEVHEEILEKFMKSLSTPTGLAGDPLCIKSYCLQDSKKEEWVTLVNENAYNLVGMTTWGAAYLLSDYILANKSFFSDKHILELGSGTGLAGIALQCVADPPCKKVVLTDYSPKVLNNLKENIELNNIEIQDFINTEDFQGESEKRFSVRILDWEIEDLKCLDQCLDIVDSEIIIGADIVYDPSLARYLVAILNYLLNKKAGSMAIISSTIRNQSTFEIFQKELVEKNLIVQDITNQCDLLNPSPFIYDRSQIVLYKIYANIQ</sequence>
<dbReference type="CDD" id="cd02440">
    <property type="entry name" value="AdoMet_MTases"/>
    <property type="match status" value="1"/>
</dbReference>
<dbReference type="InterPro" id="IPR019410">
    <property type="entry name" value="Methyltransf_16"/>
</dbReference>
<evidence type="ECO:0008006" key="3">
    <source>
        <dbReference type="Google" id="ProtNLM"/>
    </source>
</evidence>
<dbReference type="EMBL" id="AJWJ01000336">
    <property type="protein sequence ID" value="KAF2071813.1"/>
    <property type="molecule type" value="Genomic_DNA"/>
</dbReference>
<dbReference type="Pfam" id="PF10294">
    <property type="entry name" value="Methyltransf_16"/>
    <property type="match status" value="1"/>
</dbReference>
<dbReference type="PANTHER" id="PTHR14614:SF130">
    <property type="entry name" value="PROTEIN-LYSINE N-METHYLTRANSFERASE EEF2KMT"/>
    <property type="match status" value="1"/>
</dbReference>
<dbReference type="SUPFAM" id="SSF53335">
    <property type="entry name" value="S-adenosyl-L-methionine-dependent methyltransferases"/>
    <property type="match status" value="1"/>
</dbReference>
<accession>A0A8J4PQN0</accession>
<proteinExistence type="predicted"/>
<protein>
    <recommendedName>
        <fullName evidence="3">FAM86 N-terminal domain-containing protein</fullName>
    </recommendedName>
</protein>
<dbReference type="Gene3D" id="3.40.50.150">
    <property type="entry name" value="Vaccinia Virus protein VP39"/>
    <property type="match status" value="1"/>
</dbReference>
<dbReference type="OrthoDB" id="194386at2759"/>
<organism evidence="1 2">
    <name type="scientific">Polysphondylium violaceum</name>
    <dbReference type="NCBI Taxonomy" id="133409"/>
    <lineage>
        <taxon>Eukaryota</taxon>
        <taxon>Amoebozoa</taxon>
        <taxon>Evosea</taxon>
        <taxon>Eumycetozoa</taxon>
        <taxon>Dictyostelia</taxon>
        <taxon>Dictyosteliales</taxon>
        <taxon>Dictyosteliaceae</taxon>
        <taxon>Polysphondylium</taxon>
    </lineage>
</organism>
<dbReference type="Proteomes" id="UP000695562">
    <property type="component" value="Unassembled WGS sequence"/>
</dbReference>
<evidence type="ECO:0000313" key="2">
    <source>
        <dbReference type="Proteomes" id="UP000695562"/>
    </source>
</evidence>
<dbReference type="AlphaFoldDB" id="A0A8J4PQN0"/>
<comment type="caution">
    <text evidence="1">The sequence shown here is derived from an EMBL/GenBank/DDBJ whole genome shotgun (WGS) entry which is preliminary data.</text>
</comment>
<name>A0A8J4PQN0_9MYCE</name>
<keyword evidence="2" id="KW-1185">Reference proteome</keyword>
<evidence type="ECO:0000313" key="1">
    <source>
        <dbReference type="EMBL" id="KAF2071813.1"/>
    </source>
</evidence>
<reference evidence="1" key="1">
    <citation type="submission" date="2020-01" db="EMBL/GenBank/DDBJ databases">
        <title>Development of genomics and gene disruption for Polysphondylium violaceum indicates a role for the polyketide synthase stlB in stalk morphogenesis.</title>
        <authorList>
            <person name="Narita B."/>
            <person name="Kawabe Y."/>
            <person name="Kin K."/>
            <person name="Saito T."/>
            <person name="Gibbs R."/>
            <person name="Kuspa A."/>
            <person name="Muzny D."/>
            <person name="Queller D."/>
            <person name="Richards S."/>
            <person name="Strassman J."/>
            <person name="Sucgang R."/>
            <person name="Worley K."/>
            <person name="Schaap P."/>
        </authorList>
    </citation>
    <scope>NUCLEOTIDE SEQUENCE</scope>
    <source>
        <strain evidence="1">QSvi11</strain>
    </source>
</reference>
<dbReference type="PANTHER" id="PTHR14614">
    <property type="entry name" value="HEPATOCELLULAR CARCINOMA-ASSOCIATED ANTIGEN"/>
    <property type="match status" value="1"/>
</dbReference>